<name>A0A8S1P2Y8_9CILI</name>
<organism evidence="1 2">
    <name type="scientific">Paramecium sonneborni</name>
    <dbReference type="NCBI Taxonomy" id="65129"/>
    <lineage>
        <taxon>Eukaryota</taxon>
        <taxon>Sar</taxon>
        <taxon>Alveolata</taxon>
        <taxon>Ciliophora</taxon>
        <taxon>Intramacronucleata</taxon>
        <taxon>Oligohymenophorea</taxon>
        <taxon>Peniculida</taxon>
        <taxon>Parameciidae</taxon>
        <taxon>Paramecium</taxon>
    </lineage>
</organism>
<protein>
    <submittedName>
        <fullName evidence="1">Uncharacterized protein</fullName>
    </submittedName>
</protein>
<keyword evidence="2" id="KW-1185">Reference proteome</keyword>
<dbReference type="Proteomes" id="UP000692954">
    <property type="component" value="Unassembled WGS sequence"/>
</dbReference>
<accession>A0A8S1P2Y8</accession>
<reference evidence="1" key="1">
    <citation type="submission" date="2021-01" db="EMBL/GenBank/DDBJ databases">
        <authorList>
            <consortium name="Genoscope - CEA"/>
            <person name="William W."/>
        </authorList>
    </citation>
    <scope>NUCLEOTIDE SEQUENCE</scope>
</reference>
<dbReference type="EMBL" id="CAJJDN010000068">
    <property type="protein sequence ID" value="CAD8097358.1"/>
    <property type="molecule type" value="Genomic_DNA"/>
</dbReference>
<dbReference type="AlphaFoldDB" id="A0A8S1P2Y8"/>
<sequence length="83" mass="9514">MNDDDVRTVQLTEISTTLSAQKPRKDAFNNPILKGNSSHKVIFKDQANNGPLFQIHIVENFKEYNLEEPQTHKKTQICDCTII</sequence>
<proteinExistence type="predicted"/>
<dbReference type="OrthoDB" id="283966at2759"/>
<evidence type="ECO:0000313" key="1">
    <source>
        <dbReference type="EMBL" id="CAD8097358.1"/>
    </source>
</evidence>
<comment type="caution">
    <text evidence="1">The sequence shown here is derived from an EMBL/GenBank/DDBJ whole genome shotgun (WGS) entry which is preliminary data.</text>
</comment>
<evidence type="ECO:0000313" key="2">
    <source>
        <dbReference type="Proteomes" id="UP000692954"/>
    </source>
</evidence>
<gene>
    <name evidence="1" type="ORF">PSON_ATCC_30995.1.T0680108</name>
</gene>